<keyword evidence="2" id="KW-1185">Reference proteome</keyword>
<gene>
    <name evidence="1" type="ORF">TIFTF001_020407</name>
</gene>
<organism evidence="1 2">
    <name type="scientific">Ficus carica</name>
    <name type="common">Common fig</name>
    <dbReference type="NCBI Taxonomy" id="3494"/>
    <lineage>
        <taxon>Eukaryota</taxon>
        <taxon>Viridiplantae</taxon>
        <taxon>Streptophyta</taxon>
        <taxon>Embryophyta</taxon>
        <taxon>Tracheophyta</taxon>
        <taxon>Spermatophyta</taxon>
        <taxon>Magnoliopsida</taxon>
        <taxon>eudicotyledons</taxon>
        <taxon>Gunneridae</taxon>
        <taxon>Pentapetalae</taxon>
        <taxon>rosids</taxon>
        <taxon>fabids</taxon>
        <taxon>Rosales</taxon>
        <taxon>Moraceae</taxon>
        <taxon>Ficeae</taxon>
        <taxon>Ficus</taxon>
    </lineage>
</organism>
<protein>
    <submittedName>
        <fullName evidence="1">Uncharacterized protein</fullName>
    </submittedName>
</protein>
<sequence length="76" mass="8908">MDKARGKRPLDEDVEVPMNINFDESDVEDDKLTSFIRRSKEEYNSLQKKKGHRVEQRSVREESTGNCVRGWSSIYS</sequence>
<dbReference type="Proteomes" id="UP001187192">
    <property type="component" value="Unassembled WGS sequence"/>
</dbReference>
<proteinExistence type="predicted"/>
<dbReference type="AlphaFoldDB" id="A0AA88AXW4"/>
<evidence type="ECO:0000313" key="1">
    <source>
        <dbReference type="EMBL" id="GMN51246.1"/>
    </source>
</evidence>
<evidence type="ECO:0000313" key="2">
    <source>
        <dbReference type="Proteomes" id="UP001187192"/>
    </source>
</evidence>
<name>A0AA88AXW4_FICCA</name>
<dbReference type="EMBL" id="BTGU01000037">
    <property type="protein sequence ID" value="GMN51246.1"/>
    <property type="molecule type" value="Genomic_DNA"/>
</dbReference>
<reference evidence="1" key="1">
    <citation type="submission" date="2023-07" db="EMBL/GenBank/DDBJ databases">
        <title>draft genome sequence of fig (Ficus carica).</title>
        <authorList>
            <person name="Takahashi T."/>
            <person name="Nishimura K."/>
        </authorList>
    </citation>
    <scope>NUCLEOTIDE SEQUENCE</scope>
</reference>
<accession>A0AA88AXW4</accession>
<comment type="caution">
    <text evidence="1">The sequence shown here is derived from an EMBL/GenBank/DDBJ whole genome shotgun (WGS) entry which is preliminary data.</text>
</comment>